<accession>A0A437H0Q8</accession>
<comment type="caution">
    <text evidence="1">The sequence shown here is derived from an EMBL/GenBank/DDBJ whole genome shotgun (WGS) entry which is preliminary data.</text>
</comment>
<proteinExistence type="predicted"/>
<protein>
    <submittedName>
        <fullName evidence="1">Vgr related protein</fullName>
    </submittedName>
</protein>
<name>A0A437H0Q8_9SPHN</name>
<dbReference type="OrthoDB" id="8686772at2"/>
<dbReference type="Proteomes" id="UP000283003">
    <property type="component" value="Unassembled WGS sequence"/>
</dbReference>
<dbReference type="EMBL" id="RXOL01000001">
    <property type="protein sequence ID" value="RVQ69113.1"/>
    <property type="molecule type" value="Genomic_DNA"/>
</dbReference>
<sequence>MSTAQPACPAGGTRGLTDGEKSLVRSVFGAAIDLAPVTIRRKRWFPFQPANTAMAPMGHIHFPAEHVDYHEDFAAAPLSAQGLFIHEMTHVWQAQERGRFWLVLMRHPFCRYDYAIRPGQPLRSYGIEQQAEIVRHAFLLERGYNLRGAPALAQLQTILPFAHA</sequence>
<keyword evidence="2" id="KW-1185">Reference proteome</keyword>
<reference evidence="1 2" key="1">
    <citation type="submission" date="2018-12" db="EMBL/GenBank/DDBJ databases">
        <title>Croceicoccus ponticola sp. nov., a lipolytic bacterium isolated from seawater.</title>
        <authorList>
            <person name="Yoon J.-H."/>
        </authorList>
    </citation>
    <scope>NUCLEOTIDE SEQUENCE [LARGE SCALE GENOMIC DNA]</scope>
    <source>
        <strain evidence="1 2">GM-16</strain>
    </source>
</reference>
<evidence type="ECO:0000313" key="2">
    <source>
        <dbReference type="Proteomes" id="UP000283003"/>
    </source>
</evidence>
<evidence type="ECO:0000313" key="1">
    <source>
        <dbReference type="EMBL" id="RVQ69113.1"/>
    </source>
</evidence>
<organism evidence="1 2">
    <name type="scientific">Croceicoccus ponticola</name>
    <dbReference type="NCBI Taxonomy" id="2217664"/>
    <lineage>
        <taxon>Bacteria</taxon>
        <taxon>Pseudomonadati</taxon>
        <taxon>Pseudomonadota</taxon>
        <taxon>Alphaproteobacteria</taxon>
        <taxon>Sphingomonadales</taxon>
        <taxon>Erythrobacteraceae</taxon>
        <taxon>Croceicoccus</taxon>
    </lineage>
</organism>
<dbReference type="AlphaFoldDB" id="A0A437H0Q8"/>
<gene>
    <name evidence="1" type="ORF">EKN06_02580</name>
</gene>